<dbReference type="NCBIfam" id="TIGR01549">
    <property type="entry name" value="HAD-SF-IA-v1"/>
    <property type="match status" value="1"/>
</dbReference>
<dbReference type="EMBL" id="CP049886">
    <property type="protein sequence ID" value="QIL45778.1"/>
    <property type="molecule type" value="Genomic_DNA"/>
</dbReference>
<proteinExistence type="predicted"/>
<dbReference type="PANTHER" id="PTHR47478">
    <property type="match status" value="1"/>
</dbReference>
<dbReference type="GO" id="GO:0008253">
    <property type="term" value="F:5'-nucleotidase activity"/>
    <property type="evidence" value="ECO:0007669"/>
    <property type="project" value="InterPro"/>
</dbReference>
<dbReference type="KEGG" id="vah:G7081_01070"/>
<dbReference type="CDD" id="cd04305">
    <property type="entry name" value="HAD_Neu5Ac-Pase_like"/>
    <property type="match status" value="1"/>
</dbReference>
<dbReference type="InterPro" id="IPR052550">
    <property type="entry name" value="Pyrimidine_5'-ntase_YjjG"/>
</dbReference>
<dbReference type="SFLD" id="SFLDS00003">
    <property type="entry name" value="Haloacid_Dehalogenase"/>
    <property type="match status" value="1"/>
</dbReference>
<dbReference type="PANTHER" id="PTHR47478:SF1">
    <property type="entry name" value="PYRIMIDINE 5'-NUCLEOTIDASE YJJG"/>
    <property type="match status" value="1"/>
</dbReference>
<evidence type="ECO:0000313" key="1">
    <source>
        <dbReference type="EMBL" id="QIL45778.1"/>
    </source>
</evidence>
<dbReference type="Proteomes" id="UP000500890">
    <property type="component" value="Chromosome"/>
</dbReference>
<dbReference type="AlphaFoldDB" id="A0A6G8AL43"/>
<name>A0A6G8AL43_9ENTE</name>
<keyword evidence="2" id="KW-1185">Reference proteome</keyword>
<dbReference type="NCBIfam" id="TIGR02254">
    <property type="entry name" value="YjjG_YfnB"/>
    <property type="match status" value="1"/>
</dbReference>
<dbReference type="SFLD" id="SFLDG01135">
    <property type="entry name" value="C1.5.6:_HAD__Beta-PGM__Phospha"/>
    <property type="match status" value="1"/>
</dbReference>
<evidence type="ECO:0000313" key="2">
    <source>
        <dbReference type="Proteomes" id="UP000500890"/>
    </source>
</evidence>
<organism evidence="1 2">
    <name type="scientific">Vagococcus coleopterorum</name>
    <dbReference type="NCBI Taxonomy" id="2714946"/>
    <lineage>
        <taxon>Bacteria</taxon>
        <taxon>Bacillati</taxon>
        <taxon>Bacillota</taxon>
        <taxon>Bacilli</taxon>
        <taxon>Lactobacillales</taxon>
        <taxon>Enterococcaceae</taxon>
        <taxon>Vagococcus</taxon>
    </lineage>
</organism>
<dbReference type="InterPro" id="IPR036412">
    <property type="entry name" value="HAD-like_sf"/>
</dbReference>
<protein>
    <submittedName>
        <fullName evidence="1">Noncanonical pyrimidine nucleotidase, YjjG family</fullName>
    </submittedName>
</protein>
<dbReference type="Pfam" id="PF00702">
    <property type="entry name" value="Hydrolase"/>
    <property type="match status" value="1"/>
</dbReference>
<dbReference type="InterPro" id="IPR006439">
    <property type="entry name" value="HAD-SF_hydro_IA"/>
</dbReference>
<dbReference type="SFLD" id="SFLDG01129">
    <property type="entry name" value="C1.5:_HAD__Beta-PGM__Phosphata"/>
    <property type="match status" value="1"/>
</dbReference>
<dbReference type="RefSeq" id="WP_166006610.1">
    <property type="nucleotide sequence ID" value="NZ_CP049886.1"/>
</dbReference>
<reference evidence="1 2" key="1">
    <citation type="submission" date="2020-03" db="EMBL/GenBank/DDBJ databases">
        <title>Vagococcus sp. nov., isolated from beetles.</title>
        <authorList>
            <person name="Hyun D.-W."/>
            <person name="Bae J.-W."/>
        </authorList>
    </citation>
    <scope>NUCLEOTIDE SEQUENCE [LARGE SCALE GENOMIC DNA]</scope>
    <source>
        <strain evidence="1 2">HDW17A</strain>
    </source>
</reference>
<dbReference type="InterPro" id="IPR011951">
    <property type="entry name" value="HAD-SF_hydro_IA_YjjG/PynA"/>
</dbReference>
<dbReference type="InterPro" id="IPR023214">
    <property type="entry name" value="HAD_sf"/>
</dbReference>
<dbReference type="InterPro" id="IPR023198">
    <property type="entry name" value="PGP-like_dom2"/>
</dbReference>
<dbReference type="Gene3D" id="3.40.50.1000">
    <property type="entry name" value="HAD superfamily/HAD-like"/>
    <property type="match status" value="1"/>
</dbReference>
<gene>
    <name evidence="1" type="ORF">G7081_01070</name>
</gene>
<dbReference type="SUPFAM" id="SSF56784">
    <property type="entry name" value="HAD-like"/>
    <property type="match status" value="1"/>
</dbReference>
<dbReference type="Gene3D" id="1.10.150.240">
    <property type="entry name" value="Putative phosphatase, domain 2"/>
    <property type="match status" value="1"/>
</dbReference>
<accession>A0A6G8AL43</accession>
<sequence>MYKAILFDVDDTLLDFKKGQHHALEKLFADQGVVFTSELKEVYQEKNHQLWSALEAGKISRNDVLGGRFESIFDYLGMKKDGLEMDQLFRQYLNQEAEYLPGAEKVLATLQDKYELYIVTNGVADTQKSRLTKAGMYPYVKDVFISEETGYQKPMTEFFDYVFDRVPHVKPSECLIVGDSLSADIKGGLLYGIDTCWLNPDQKVNTLSQEPTYQIRDISEVLTILDK</sequence>